<evidence type="ECO:0000313" key="2">
    <source>
        <dbReference type="Proteomes" id="UP000663845"/>
    </source>
</evidence>
<feature type="non-terminal residue" evidence="1">
    <location>
        <position position="31"/>
    </location>
</feature>
<name>A0A815WI48_9BILA</name>
<gene>
    <name evidence="1" type="ORF">JYZ213_LOCUS45943</name>
</gene>
<reference evidence="1" key="1">
    <citation type="submission" date="2021-02" db="EMBL/GenBank/DDBJ databases">
        <authorList>
            <person name="Nowell W R."/>
        </authorList>
    </citation>
    <scope>NUCLEOTIDE SEQUENCE</scope>
</reference>
<comment type="caution">
    <text evidence="1">The sequence shown here is derived from an EMBL/GenBank/DDBJ whole genome shotgun (WGS) entry which is preliminary data.</text>
</comment>
<protein>
    <submittedName>
        <fullName evidence="1">Uncharacterized protein</fullName>
    </submittedName>
</protein>
<sequence length="31" mass="3318">MSLLVIGLIIMEIVALRRERGSPAGGALKRP</sequence>
<accession>A0A815WI48</accession>
<organism evidence="1 2">
    <name type="scientific">Adineta steineri</name>
    <dbReference type="NCBI Taxonomy" id="433720"/>
    <lineage>
        <taxon>Eukaryota</taxon>
        <taxon>Metazoa</taxon>
        <taxon>Spiralia</taxon>
        <taxon>Gnathifera</taxon>
        <taxon>Rotifera</taxon>
        <taxon>Eurotatoria</taxon>
        <taxon>Bdelloidea</taxon>
        <taxon>Adinetida</taxon>
        <taxon>Adinetidae</taxon>
        <taxon>Adineta</taxon>
    </lineage>
</organism>
<dbReference type="EMBL" id="CAJNOG010004789">
    <property type="protein sequence ID" value="CAF1545093.1"/>
    <property type="molecule type" value="Genomic_DNA"/>
</dbReference>
<dbReference type="AlphaFoldDB" id="A0A815WI48"/>
<evidence type="ECO:0000313" key="1">
    <source>
        <dbReference type="EMBL" id="CAF1545093.1"/>
    </source>
</evidence>
<dbReference type="Proteomes" id="UP000663845">
    <property type="component" value="Unassembled WGS sequence"/>
</dbReference>
<proteinExistence type="predicted"/>